<dbReference type="PANTHER" id="PTHR42923:SF26">
    <property type="entry name" value="FMN REDUCTASE LOT6, PUTATIVE (AFU_ORTHOLOGUE AFUA_7G06600)-RELATED"/>
    <property type="match status" value="1"/>
</dbReference>
<organism evidence="2 3">
    <name type="scientific">Chaetomium strumarium</name>
    <dbReference type="NCBI Taxonomy" id="1170767"/>
    <lineage>
        <taxon>Eukaryota</taxon>
        <taxon>Fungi</taxon>
        <taxon>Dikarya</taxon>
        <taxon>Ascomycota</taxon>
        <taxon>Pezizomycotina</taxon>
        <taxon>Sordariomycetes</taxon>
        <taxon>Sordariomycetidae</taxon>
        <taxon>Sordariales</taxon>
        <taxon>Chaetomiaceae</taxon>
        <taxon>Chaetomium</taxon>
    </lineage>
</organism>
<protein>
    <recommendedName>
        <fullName evidence="4">Amine oxidase domain-containing protein</fullName>
    </recommendedName>
</protein>
<evidence type="ECO:0008006" key="4">
    <source>
        <dbReference type="Google" id="ProtNLM"/>
    </source>
</evidence>
<dbReference type="PANTHER" id="PTHR42923">
    <property type="entry name" value="PROTOPORPHYRINOGEN OXIDASE"/>
    <property type="match status" value="1"/>
</dbReference>
<reference evidence="2" key="1">
    <citation type="journal article" date="2023" name="Mol. Phylogenet. Evol.">
        <title>Genome-scale phylogeny and comparative genomics of the fungal order Sordariales.</title>
        <authorList>
            <person name="Hensen N."/>
            <person name="Bonometti L."/>
            <person name="Westerberg I."/>
            <person name="Brannstrom I.O."/>
            <person name="Guillou S."/>
            <person name="Cros-Aarteil S."/>
            <person name="Calhoun S."/>
            <person name="Haridas S."/>
            <person name="Kuo A."/>
            <person name="Mondo S."/>
            <person name="Pangilinan J."/>
            <person name="Riley R."/>
            <person name="LaButti K."/>
            <person name="Andreopoulos B."/>
            <person name="Lipzen A."/>
            <person name="Chen C."/>
            <person name="Yan M."/>
            <person name="Daum C."/>
            <person name="Ng V."/>
            <person name="Clum A."/>
            <person name="Steindorff A."/>
            <person name="Ohm R.A."/>
            <person name="Martin F."/>
            <person name="Silar P."/>
            <person name="Natvig D.O."/>
            <person name="Lalanne C."/>
            <person name="Gautier V."/>
            <person name="Ament-Velasquez S.L."/>
            <person name="Kruys A."/>
            <person name="Hutchinson M.I."/>
            <person name="Powell A.J."/>
            <person name="Barry K."/>
            <person name="Miller A.N."/>
            <person name="Grigoriev I.V."/>
            <person name="Debuchy R."/>
            <person name="Gladieux P."/>
            <person name="Hiltunen Thoren M."/>
            <person name="Johannesson H."/>
        </authorList>
    </citation>
    <scope>NUCLEOTIDE SEQUENCE</scope>
    <source>
        <strain evidence="2">CBS 333.67</strain>
    </source>
</reference>
<dbReference type="Pfam" id="PF13450">
    <property type="entry name" value="NAD_binding_8"/>
    <property type="match status" value="1"/>
</dbReference>
<dbReference type="InterPro" id="IPR036188">
    <property type="entry name" value="FAD/NAD-bd_sf"/>
</dbReference>
<dbReference type="EMBL" id="JAUDZG010000004">
    <property type="protein sequence ID" value="KAK3305933.1"/>
    <property type="molecule type" value="Genomic_DNA"/>
</dbReference>
<feature type="chain" id="PRO_5042493394" description="Amine oxidase domain-containing protein" evidence="1">
    <location>
        <begin position="21"/>
        <end position="474"/>
    </location>
</feature>
<dbReference type="InterPro" id="IPR050464">
    <property type="entry name" value="Zeta_carotene_desat/Oxidored"/>
</dbReference>
<dbReference type="GeneID" id="87889809"/>
<keyword evidence="3" id="KW-1185">Reference proteome</keyword>
<name>A0AAJ0GTN6_9PEZI</name>
<accession>A0AAJ0GTN6</accession>
<gene>
    <name evidence="2" type="ORF">B0T15DRAFT_575174</name>
</gene>
<dbReference type="SUPFAM" id="SSF51905">
    <property type="entry name" value="FAD/NAD(P)-binding domain"/>
    <property type="match status" value="1"/>
</dbReference>
<dbReference type="RefSeq" id="XP_062721713.1">
    <property type="nucleotide sequence ID" value="XM_062870980.1"/>
</dbReference>
<dbReference type="Gene3D" id="3.50.50.60">
    <property type="entry name" value="FAD/NAD(P)-binding domain"/>
    <property type="match status" value="1"/>
</dbReference>
<feature type="signal peptide" evidence="1">
    <location>
        <begin position="1"/>
        <end position="20"/>
    </location>
</feature>
<keyword evidence="1" id="KW-0732">Signal</keyword>
<evidence type="ECO:0000313" key="3">
    <source>
        <dbReference type="Proteomes" id="UP001273166"/>
    </source>
</evidence>
<sequence>MASILRLAGGLLVAASAVAGWDFPQIITRDVAIIGGGASGAYAAVKLKQDYKKSIVVVEKAGRLGGHVSTYDDPKTGLPFDFGVQTFNDYDPARAFFARMGIEVGSAPRTALTSKYADFTTGAAVNFTPPANADRTAALGRFLNATAAYEQYTLPGYWKFPAPDKIPADLLLPFGQFVEKYQLQAAVNQVFQITGMGVGDMVNTLTMYVLAAFGQPMIRAFIGQGATFTPTSHRNIALYEAVSTLLGDDVLYNTTVVQSLRTPIGHTLWAKDALGKSTIIIARKLLMAIEPTPENMDPFNLDLQEQSVLSKFDYSNVHAGIVSHPSLPVNVSVVNTPAAAAPANYLALPKSNFNVRFDYMGSGSDLFRVLLVGDKKFDQAAAQELVRQNFAGLVKAGTLPATADPSGELQFRAWANHGAMHMRVSAAELKKGFIQKLYALQGHRETWWTGGAFAVQFQSILWAYDDILLPKMLA</sequence>
<dbReference type="Gene3D" id="1.10.405.20">
    <property type="match status" value="1"/>
</dbReference>
<dbReference type="Proteomes" id="UP001273166">
    <property type="component" value="Unassembled WGS sequence"/>
</dbReference>
<reference evidence="2" key="2">
    <citation type="submission" date="2023-06" db="EMBL/GenBank/DDBJ databases">
        <authorList>
            <consortium name="Lawrence Berkeley National Laboratory"/>
            <person name="Mondo S.J."/>
            <person name="Hensen N."/>
            <person name="Bonometti L."/>
            <person name="Westerberg I."/>
            <person name="Brannstrom I.O."/>
            <person name="Guillou S."/>
            <person name="Cros-Aarteil S."/>
            <person name="Calhoun S."/>
            <person name="Haridas S."/>
            <person name="Kuo A."/>
            <person name="Pangilinan J."/>
            <person name="Riley R."/>
            <person name="Labutti K."/>
            <person name="Andreopoulos B."/>
            <person name="Lipzen A."/>
            <person name="Chen C."/>
            <person name="Yanf M."/>
            <person name="Daum C."/>
            <person name="Ng V."/>
            <person name="Clum A."/>
            <person name="Steindorff A."/>
            <person name="Ohm R."/>
            <person name="Martin F."/>
            <person name="Silar P."/>
            <person name="Natvig D."/>
            <person name="Lalanne C."/>
            <person name="Gautier V."/>
            <person name="Ament-Velasquez S.L."/>
            <person name="Kruys A."/>
            <person name="Hutchinson M.I."/>
            <person name="Powell A.J."/>
            <person name="Barry K."/>
            <person name="Miller A.N."/>
            <person name="Grigoriev I.V."/>
            <person name="Debuchy R."/>
            <person name="Gladieux P."/>
            <person name="Thoren M.H."/>
            <person name="Johannesson H."/>
        </authorList>
    </citation>
    <scope>NUCLEOTIDE SEQUENCE</scope>
    <source>
        <strain evidence="2">CBS 333.67</strain>
    </source>
</reference>
<dbReference type="Gene3D" id="3.30.70.1990">
    <property type="match status" value="1"/>
</dbReference>
<comment type="caution">
    <text evidence="2">The sequence shown here is derived from an EMBL/GenBank/DDBJ whole genome shotgun (WGS) entry which is preliminary data.</text>
</comment>
<dbReference type="AlphaFoldDB" id="A0AAJ0GTN6"/>
<proteinExistence type="predicted"/>
<evidence type="ECO:0000256" key="1">
    <source>
        <dbReference type="SAM" id="SignalP"/>
    </source>
</evidence>
<evidence type="ECO:0000313" key="2">
    <source>
        <dbReference type="EMBL" id="KAK3305933.1"/>
    </source>
</evidence>
<dbReference type="GO" id="GO:0016491">
    <property type="term" value="F:oxidoreductase activity"/>
    <property type="evidence" value="ECO:0007669"/>
    <property type="project" value="TreeGrafter"/>
</dbReference>